<keyword evidence="1 6" id="KW-0597">Phosphoprotein</keyword>
<dbReference type="PROSITE" id="PS50110">
    <property type="entry name" value="RESPONSE_REGULATORY"/>
    <property type="match status" value="1"/>
</dbReference>
<dbReference type="Pfam" id="PF00072">
    <property type="entry name" value="Response_reg"/>
    <property type="match status" value="1"/>
</dbReference>
<dbReference type="PANTHER" id="PTHR48111">
    <property type="entry name" value="REGULATOR OF RPOS"/>
    <property type="match status" value="1"/>
</dbReference>
<dbReference type="EMBL" id="JAFHKK010000001">
    <property type="protein sequence ID" value="MBN2963349.1"/>
    <property type="molecule type" value="Genomic_DNA"/>
</dbReference>
<dbReference type="InterPro" id="IPR036390">
    <property type="entry name" value="WH_DNA-bd_sf"/>
</dbReference>
<feature type="domain" description="Response regulatory" evidence="7">
    <location>
        <begin position="13"/>
        <end position="127"/>
    </location>
</feature>
<protein>
    <submittedName>
        <fullName evidence="8">Response regulator</fullName>
    </submittedName>
</protein>
<dbReference type="InterPro" id="IPR039420">
    <property type="entry name" value="WalR-like"/>
</dbReference>
<evidence type="ECO:0000256" key="6">
    <source>
        <dbReference type="PROSITE-ProRule" id="PRU00169"/>
    </source>
</evidence>
<dbReference type="Pfam" id="PF05732">
    <property type="entry name" value="RepL"/>
    <property type="match status" value="1"/>
</dbReference>
<reference evidence="8" key="1">
    <citation type="submission" date="2021-02" db="EMBL/GenBank/DDBJ databases">
        <title>Sulfurospirillum tamanensis sp. nov.</title>
        <authorList>
            <person name="Frolova A."/>
            <person name="Merkel A."/>
            <person name="Slobodkin A."/>
        </authorList>
    </citation>
    <scope>NUCLEOTIDE SEQUENCE</scope>
    <source>
        <strain evidence="8">T05b</strain>
    </source>
</reference>
<sequence length="224" mass="25759">MNRRDFECLGRFNILYLEDEIDLLKHTTDVLVDFVHHIYPAQTCQEAMEIIQTKKVDVIVSDILLKNGNGIEFLQELKAKGYDTPAILTTAYTDTEYLLEAIKLKVENYIVKPINIKELLNSLHDVLLPKIQSREIHRSYNIIKTISAVTDGKQVELIRFIIKNLDDDNILNYSYADIMERVDVSKPTVIKLFKQLSDLGILTKVQNGKYRFDECELPAPEATA</sequence>
<keyword evidence="4" id="KW-0238">DNA-binding</keyword>
<dbReference type="Proteomes" id="UP000703590">
    <property type="component" value="Unassembled WGS sequence"/>
</dbReference>
<dbReference type="InterPro" id="IPR008813">
    <property type="entry name" value="Plasmid_replication_RepL"/>
</dbReference>
<evidence type="ECO:0000256" key="3">
    <source>
        <dbReference type="ARBA" id="ARBA00023015"/>
    </source>
</evidence>
<dbReference type="SUPFAM" id="SSF46785">
    <property type="entry name" value="Winged helix' DNA-binding domain"/>
    <property type="match status" value="1"/>
</dbReference>
<dbReference type="PANTHER" id="PTHR48111:SF1">
    <property type="entry name" value="TWO-COMPONENT RESPONSE REGULATOR ORR33"/>
    <property type="match status" value="1"/>
</dbReference>
<keyword evidence="5" id="KW-0804">Transcription</keyword>
<proteinExistence type="predicted"/>
<keyword evidence="9" id="KW-1185">Reference proteome</keyword>
<evidence type="ECO:0000256" key="2">
    <source>
        <dbReference type="ARBA" id="ARBA00023012"/>
    </source>
</evidence>
<dbReference type="InterPro" id="IPR011006">
    <property type="entry name" value="CheY-like_superfamily"/>
</dbReference>
<organism evidence="8 9">
    <name type="scientific">Sulfurospirillum tamanense</name>
    <dbReference type="NCBI Taxonomy" id="2813362"/>
    <lineage>
        <taxon>Bacteria</taxon>
        <taxon>Pseudomonadati</taxon>
        <taxon>Campylobacterota</taxon>
        <taxon>Epsilonproteobacteria</taxon>
        <taxon>Campylobacterales</taxon>
        <taxon>Sulfurospirillaceae</taxon>
        <taxon>Sulfurospirillum</taxon>
    </lineage>
</organism>
<keyword evidence="2" id="KW-0902">Two-component regulatory system</keyword>
<comment type="caution">
    <text evidence="8">The sequence shown here is derived from an EMBL/GenBank/DDBJ whole genome shotgun (WGS) entry which is preliminary data.</text>
</comment>
<reference evidence="8" key="2">
    <citation type="submission" date="2021-02" db="EMBL/GenBank/DDBJ databases">
        <authorList>
            <person name="Merkel A.Y."/>
        </authorList>
    </citation>
    <scope>NUCLEOTIDE SEQUENCE</scope>
    <source>
        <strain evidence="8">T05b</strain>
    </source>
</reference>
<evidence type="ECO:0000256" key="1">
    <source>
        <dbReference type="ARBA" id="ARBA00022553"/>
    </source>
</evidence>
<evidence type="ECO:0000256" key="5">
    <source>
        <dbReference type="ARBA" id="ARBA00023163"/>
    </source>
</evidence>
<evidence type="ECO:0000313" key="8">
    <source>
        <dbReference type="EMBL" id="MBN2963349.1"/>
    </source>
</evidence>
<dbReference type="InterPro" id="IPR001789">
    <property type="entry name" value="Sig_transdc_resp-reg_receiver"/>
</dbReference>
<evidence type="ECO:0000256" key="4">
    <source>
        <dbReference type="ARBA" id="ARBA00023125"/>
    </source>
</evidence>
<evidence type="ECO:0000313" key="9">
    <source>
        <dbReference type="Proteomes" id="UP000703590"/>
    </source>
</evidence>
<dbReference type="SMART" id="SM00448">
    <property type="entry name" value="REC"/>
    <property type="match status" value="1"/>
</dbReference>
<evidence type="ECO:0000259" key="7">
    <source>
        <dbReference type="PROSITE" id="PS50110"/>
    </source>
</evidence>
<feature type="modified residue" description="4-aspartylphosphate" evidence="6">
    <location>
        <position position="62"/>
    </location>
</feature>
<gene>
    <name evidence="8" type="ORF">JWV37_01020</name>
</gene>
<keyword evidence="3" id="KW-0805">Transcription regulation</keyword>
<dbReference type="SUPFAM" id="SSF52172">
    <property type="entry name" value="CheY-like"/>
    <property type="match status" value="1"/>
</dbReference>
<dbReference type="Gene3D" id="3.40.50.2300">
    <property type="match status" value="1"/>
</dbReference>
<name>A0ABS2WNY1_9BACT</name>
<dbReference type="RefSeq" id="WP_205457779.1">
    <property type="nucleotide sequence ID" value="NZ_JAFHKK010000001.1"/>
</dbReference>
<accession>A0ABS2WNY1</accession>